<organism evidence="1 2">
    <name type="scientific">Kutzneria buriramensis</name>
    <dbReference type="NCBI Taxonomy" id="1045776"/>
    <lineage>
        <taxon>Bacteria</taxon>
        <taxon>Bacillati</taxon>
        <taxon>Actinomycetota</taxon>
        <taxon>Actinomycetes</taxon>
        <taxon>Pseudonocardiales</taxon>
        <taxon>Pseudonocardiaceae</taxon>
        <taxon>Kutzneria</taxon>
    </lineage>
</organism>
<dbReference type="EMBL" id="QUNO01000001">
    <property type="protein sequence ID" value="REH55950.1"/>
    <property type="molecule type" value="Genomic_DNA"/>
</dbReference>
<dbReference type="Proteomes" id="UP000256269">
    <property type="component" value="Unassembled WGS sequence"/>
</dbReference>
<dbReference type="RefSeq" id="WP_116172768.1">
    <property type="nucleotide sequence ID" value="NZ_CP144375.1"/>
</dbReference>
<dbReference type="OrthoDB" id="3629012at2"/>
<keyword evidence="2" id="KW-1185">Reference proteome</keyword>
<comment type="caution">
    <text evidence="1">The sequence shown here is derived from an EMBL/GenBank/DDBJ whole genome shotgun (WGS) entry which is preliminary data.</text>
</comment>
<accession>A0A3E0IBA4</accession>
<dbReference type="AlphaFoldDB" id="A0A3E0IBA4"/>
<reference evidence="1 2" key="1">
    <citation type="submission" date="2018-08" db="EMBL/GenBank/DDBJ databases">
        <title>Genomic Encyclopedia of Archaeal and Bacterial Type Strains, Phase II (KMG-II): from individual species to whole genera.</title>
        <authorList>
            <person name="Goeker M."/>
        </authorList>
    </citation>
    <scope>NUCLEOTIDE SEQUENCE [LARGE SCALE GENOMIC DNA]</scope>
    <source>
        <strain evidence="1 2">DSM 45791</strain>
    </source>
</reference>
<protein>
    <submittedName>
        <fullName evidence="1">Uncharacterized protein</fullName>
    </submittedName>
</protein>
<evidence type="ECO:0000313" key="1">
    <source>
        <dbReference type="EMBL" id="REH55950.1"/>
    </source>
</evidence>
<name>A0A3E0IBA4_9PSEU</name>
<sequence>MTGPFIWWHSRYDDQVHAFPLAQITEVGRGMLAARCHHATPRDLIVDTADGMRCFRCLLLVDAVESPARVTPAW</sequence>
<evidence type="ECO:0000313" key="2">
    <source>
        <dbReference type="Proteomes" id="UP000256269"/>
    </source>
</evidence>
<gene>
    <name evidence="1" type="ORF">BCF44_101978</name>
</gene>
<proteinExistence type="predicted"/>